<proteinExistence type="predicted"/>
<evidence type="ECO:0000313" key="3">
    <source>
        <dbReference type="Proteomes" id="UP000002412"/>
    </source>
</evidence>
<dbReference type="HOGENOM" id="CLU_3260169_0_0_6"/>
<accession>A0A0U1QV76</accession>
<dbReference type="AlphaFoldDB" id="A0A0U1QV76"/>
<keyword evidence="1" id="KW-0812">Transmembrane</keyword>
<dbReference type="Proteomes" id="UP000002412">
    <property type="component" value="Chromosome"/>
</dbReference>
<keyword evidence="1" id="KW-0472">Membrane</keyword>
<name>A0A0U1QV76_YERP3</name>
<protein>
    <submittedName>
        <fullName evidence="2">Uncharacterized protein</fullName>
    </submittedName>
</protein>
<keyword evidence="1" id="KW-1133">Transmembrane helix</keyword>
<evidence type="ECO:0000313" key="2">
    <source>
        <dbReference type="EMBL" id="ABS46386.1"/>
    </source>
</evidence>
<feature type="transmembrane region" description="Helical" evidence="1">
    <location>
        <begin position="6"/>
        <end position="25"/>
    </location>
</feature>
<organism evidence="2 3">
    <name type="scientific">Yersinia pseudotuberculosis serotype O:1b (strain IP 31758)</name>
    <dbReference type="NCBI Taxonomy" id="349747"/>
    <lineage>
        <taxon>Bacteria</taxon>
        <taxon>Pseudomonadati</taxon>
        <taxon>Pseudomonadota</taxon>
        <taxon>Gammaproteobacteria</taxon>
        <taxon>Enterobacterales</taxon>
        <taxon>Yersiniaceae</taxon>
        <taxon>Yersinia</taxon>
    </lineage>
</organism>
<reference evidence="2 3" key="1">
    <citation type="journal article" date="2007" name="PLoS Genet.">
        <title>The complete genome sequence of Yersinia pseudotuberculosis IP31758, the causative agent of Far East scarlet-like fever.</title>
        <authorList>
            <person name="Eppinger M."/>
            <person name="Rosovitz M.J."/>
            <person name="Fricke W.F."/>
            <person name="Rasko D.A."/>
            <person name="Kokorina G."/>
            <person name="Fayolle C."/>
            <person name="Lindler L.E."/>
            <person name="Carniel E."/>
            <person name="Ravel J."/>
        </authorList>
    </citation>
    <scope>NUCLEOTIDE SEQUENCE [LARGE SCALE GENOMIC DNA]</scope>
    <source>
        <strain evidence="2 3">IP 31758</strain>
    </source>
</reference>
<dbReference type="KEGG" id="ypi:YpsIP31758_0944"/>
<sequence length="42" mass="4947">MIFDLLTNIIIVIDYLLKAIILFVMRGQSSGWYFVKINCFMC</sequence>
<evidence type="ECO:0000256" key="1">
    <source>
        <dbReference type="SAM" id="Phobius"/>
    </source>
</evidence>
<gene>
    <name evidence="2" type="ordered locus">YpsIP31758_0944</name>
</gene>
<dbReference type="EMBL" id="CP000720">
    <property type="protein sequence ID" value="ABS46386.1"/>
    <property type="molecule type" value="Genomic_DNA"/>
</dbReference>